<gene>
    <name evidence="1" type="ORF">SAMN04490357_3478</name>
</gene>
<dbReference type="RefSeq" id="WP_070023707.1">
    <property type="nucleotide sequence ID" value="NZ_FNTD01000004.1"/>
</dbReference>
<dbReference type="AlphaFoldDB" id="A0A1H4X1E3"/>
<evidence type="ECO:0000313" key="2">
    <source>
        <dbReference type="Proteomes" id="UP000182375"/>
    </source>
</evidence>
<dbReference type="GeneID" id="95512618"/>
<protein>
    <submittedName>
        <fullName evidence="1">SUKH-3 immunity protein</fullName>
    </submittedName>
</protein>
<accession>A0A1H4X1E3</accession>
<dbReference type="EMBL" id="FNTD01000004">
    <property type="protein sequence ID" value="SEC99373.1"/>
    <property type="molecule type" value="Genomic_DNA"/>
</dbReference>
<reference evidence="1 2" key="1">
    <citation type="submission" date="2016-10" db="EMBL/GenBank/DDBJ databases">
        <authorList>
            <person name="de Groot N.N."/>
        </authorList>
    </citation>
    <scope>NUCLEOTIDE SEQUENCE [LARGE SCALE GENOMIC DNA]</scope>
    <source>
        <strain evidence="1 2">DSM 40306</strain>
    </source>
</reference>
<name>A0A1H4X1E3_9ACTN</name>
<dbReference type="InterPro" id="IPR025850">
    <property type="entry name" value="SUKH-3"/>
</dbReference>
<sequence length="164" mass="17684">MHPDRTSTTRFPVPVDASLRNAGWEPGRWDIKQAEIWADTLRDHTSPAGHRHTVFPAAVEAWAEFGDLHITPGGPGRQIAPATLHLDPLQGLHHARTLGDLGRALGTELCPLGTETDTAAVLAIDTQGRVYALDHTGDWYIGPDIDHALTTLITGITPVRLTAG</sequence>
<organism evidence="1 2">
    <name type="scientific">Streptomyces misionensis</name>
    <dbReference type="NCBI Taxonomy" id="67331"/>
    <lineage>
        <taxon>Bacteria</taxon>
        <taxon>Bacillati</taxon>
        <taxon>Actinomycetota</taxon>
        <taxon>Actinomycetes</taxon>
        <taxon>Kitasatosporales</taxon>
        <taxon>Streptomycetaceae</taxon>
        <taxon>Streptomyces</taxon>
    </lineage>
</organism>
<evidence type="ECO:0000313" key="1">
    <source>
        <dbReference type="EMBL" id="SEC99373.1"/>
    </source>
</evidence>
<proteinExistence type="predicted"/>
<dbReference type="Proteomes" id="UP000182375">
    <property type="component" value="Unassembled WGS sequence"/>
</dbReference>
<dbReference type="STRING" id="67331.SAMN04490357_3478"/>
<dbReference type="Pfam" id="PF14433">
    <property type="entry name" value="SUKH-3"/>
    <property type="match status" value="1"/>
</dbReference>